<dbReference type="InterPro" id="IPR054293">
    <property type="entry name" value="DUF7029"/>
</dbReference>
<dbReference type="Pfam" id="PF23865">
    <property type="entry name" value="DUF7223"/>
    <property type="match status" value="1"/>
</dbReference>
<name>A0AAD5RVY4_9PEZI</name>
<evidence type="ECO:0000313" key="4">
    <source>
        <dbReference type="EMBL" id="KAJ2904329.1"/>
    </source>
</evidence>
<dbReference type="AlphaFoldDB" id="A0AAD5RVY4"/>
<evidence type="ECO:0000259" key="3">
    <source>
        <dbReference type="Pfam" id="PF23865"/>
    </source>
</evidence>
<reference evidence="4" key="1">
    <citation type="submission" date="2022-07" db="EMBL/GenBank/DDBJ databases">
        <title>Draft genome sequence of Zalerion maritima ATCC 34329, a (micro)plastics degrading marine fungus.</title>
        <authorList>
            <person name="Paco A."/>
            <person name="Goncalves M.F.M."/>
            <person name="Rocha-Santos T.A.P."/>
            <person name="Alves A."/>
        </authorList>
    </citation>
    <scope>NUCLEOTIDE SEQUENCE</scope>
    <source>
        <strain evidence="4">ATCC 34329</strain>
    </source>
</reference>
<keyword evidence="5" id="KW-1185">Reference proteome</keyword>
<evidence type="ECO:0000313" key="5">
    <source>
        <dbReference type="Proteomes" id="UP001201980"/>
    </source>
</evidence>
<dbReference type="EMBL" id="JAKWBI020000056">
    <property type="protein sequence ID" value="KAJ2904329.1"/>
    <property type="molecule type" value="Genomic_DNA"/>
</dbReference>
<feature type="domain" description="DUF7223" evidence="3">
    <location>
        <begin position="313"/>
        <end position="523"/>
    </location>
</feature>
<proteinExistence type="predicted"/>
<feature type="domain" description="DUF7029" evidence="2">
    <location>
        <begin position="60"/>
        <end position="159"/>
    </location>
</feature>
<accession>A0AAD5RVY4</accession>
<dbReference type="Proteomes" id="UP001201980">
    <property type="component" value="Unassembled WGS sequence"/>
</dbReference>
<organism evidence="4 5">
    <name type="scientific">Zalerion maritima</name>
    <dbReference type="NCBI Taxonomy" id="339359"/>
    <lineage>
        <taxon>Eukaryota</taxon>
        <taxon>Fungi</taxon>
        <taxon>Dikarya</taxon>
        <taxon>Ascomycota</taxon>
        <taxon>Pezizomycotina</taxon>
        <taxon>Sordariomycetes</taxon>
        <taxon>Lulworthiomycetidae</taxon>
        <taxon>Lulworthiales</taxon>
        <taxon>Lulworthiaceae</taxon>
        <taxon>Zalerion</taxon>
    </lineage>
</organism>
<sequence>MPLPADADVRTYGPLEHPGIDMSDWLGHIKPSKSINLLYGSHDDDDDGHVEVGLSPLRDAVVLEHINTIINVDCGSKDDQALWVYFDSEEAVTAAVDHWSKPEDDNDDYLVMVTNHFGSCDEEFERGFFEVQYVIPDWDEKAVKCVASRRNVRDITETLELSINSVPAGPISKRSPERPGWESGNGLYKPSKDNDNERPKTWPNGGLDDGDPTGRGPDPNFKEDMAGSHMLSWGSNPGGEKFHPFGMNEWHPNGSKEFSLDFGTFKGLNIDTSWLDIGIEIRELWMKARVTYSGYIRYSAFKGLEEGYIKLDTNFHAKIEIEAILKAEYTKNVLQDIKLPSLGISYFEIPMIVSLGPSVRFYVGLDFGAKAEIDIVAGLELEIPHGIIHINMKDPGLVSVPFDTWKPELTTPRLELRETLELKIKPKAGATVSMACIIFSGLLDLSVGVSAEVGMLNTFTINAAQEWDPDAGNMTQSDADPDVECDQGVSIRSDFVFDITAMATMWFEWPLYNLDIPLFNTCLSNLAAALENLDVGLLFDQAGAGHNGWAQARKGKDLSLIPFHGD</sequence>
<dbReference type="InterPro" id="IPR055647">
    <property type="entry name" value="DUF7223"/>
</dbReference>
<dbReference type="Pfam" id="PF22974">
    <property type="entry name" value="DUF7029"/>
    <property type="match status" value="1"/>
</dbReference>
<evidence type="ECO:0000259" key="2">
    <source>
        <dbReference type="Pfam" id="PF22974"/>
    </source>
</evidence>
<feature type="compositionally biased region" description="Basic and acidic residues" evidence="1">
    <location>
        <begin position="190"/>
        <end position="200"/>
    </location>
</feature>
<feature type="region of interest" description="Disordered" evidence="1">
    <location>
        <begin position="166"/>
        <end position="227"/>
    </location>
</feature>
<protein>
    <submittedName>
        <fullName evidence="4">Isoamyl alcohol</fullName>
    </submittedName>
</protein>
<gene>
    <name evidence="4" type="ORF">MKZ38_008245</name>
</gene>
<comment type="caution">
    <text evidence="4">The sequence shown here is derived from an EMBL/GenBank/DDBJ whole genome shotgun (WGS) entry which is preliminary data.</text>
</comment>
<evidence type="ECO:0000256" key="1">
    <source>
        <dbReference type="SAM" id="MobiDB-lite"/>
    </source>
</evidence>